<gene>
    <name evidence="2" type="ORF">ABVK25_001333</name>
</gene>
<feature type="compositionally biased region" description="Basic and acidic residues" evidence="1">
    <location>
        <begin position="61"/>
        <end position="75"/>
    </location>
</feature>
<evidence type="ECO:0000256" key="1">
    <source>
        <dbReference type="SAM" id="MobiDB-lite"/>
    </source>
</evidence>
<protein>
    <submittedName>
        <fullName evidence="2">Uncharacterized protein</fullName>
    </submittedName>
</protein>
<organism evidence="2 3">
    <name type="scientific">Lepraria finkii</name>
    <dbReference type="NCBI Taxonomy" id="1340010"/>
    <lineage>
        <taxon>Eukaryota</taxon>
        <taxon>Fungi</taxon>
        <taxon>Dikarya</taxon>
        <taxon>Ascomycota</taxon>
        <taxon>Pezizomycotina</taxon>
        <taxon>Lecanoromycetes</taxon>
        <taxon>OSLEUM clade</taxon>
        <taxon>Lecanoromycetidae</taxon>
        <taxon>Lecanorales</taxon>
        <taxon>Lecanorineae</taxon>
        <taxon>Stereocaulaceae</taxon>
        <taxon>Lepraria</taxon>
    </lineage>
</organism>
<feature type="compositionally biased region" description="Low complexity" evidence="1">
    <location>
        <begin position="103"/>
        <end position="119"/>
    </location>
</feature>
<reference evidence="2 3" key="1">
    <citation type="submission" date="2024-09" db="EMBL/GenBank/DDBJ databases">
        <title>Rethinking Asexuality: The Enigmatic Case of Functional Sexual Genes in Lepraria (Stereocaulaceae).</title>
        <authorList>
            <person name="Doellman M."/>
            <person name="Sun Y."/>
            <person name="Barcenas-Pena A."/>
            <person name="Lumbsch H.T."/>
            <person name="Grewe F."/>
        </authorList>
    </citation>
    <scope>NUCLEOTIDE SEQUENCE [LARGE SCALE GENOMIC DNA]</scope>
    <source>
        <strain evidence="2 3">Grewe 0041</strain>
    </source>
</reference>
<evidence type="ECO:0000313" key="3">
    <source>
        <dbReference type="Proteomes" id="UP001590951"/>
    </source>
</evidence>
<proteinExistence type="predicted"/>
<name>A0ABR4BLK6_9LECA</name>
<feature type="region of interest" description="Disordered" evidence="1">
    <location>
        <begin position="49"/>
        <end position="155"/>
    </location>
</feature>
<evidence type="ECO:0000313" key="2">
    <source>
        <dbReference type="EMBL" id="KAL2058605.1"/>
    </source>
</evidence>
<feature type="compositionally biased region" description="Polar residues" evidence="1">
    <location>
        <begin position="128"/>
        <end position="140"/>
    </location>
</feature>
<keyword evidence="3" id="KW-1185">Reference proteome</keyword>
<dbReference type="Proteomes" id="UP001590951">
    <property type="component" value="Unassembled WGS sequence"/>
</dbReference>
<comment type="caution">
    <text evidence="2">The sequence shown here is derived from an EMBL/GenBank/DDBJ whole genome shotgun (WGS) entry which is preliminary data.</text>
</comment>
<sequence length="255" mass="28186">MPTWLSQPSSWLSMFFNLHQGHEAQTSSLSHRLPPISISSSTSRLSIFSPMSSFPSQDQADALKPKDTEPHHANNERMPSPTPTSTQGPPAENIPIQRSTQAPSEHSSPQHRSSSVQPPGSKTAASPLISNTGATVNGQDGHNDQLLPPCEQSLGDSKDALEAYDWDELEERFHAKMEVCAKREEGIQEEFNELLEVFRAWVASGSAHEEERAGKRLRTRMAFAQQKEKTLEEKRTQYVKVVKAFESALALLSGA</sequence>
<dbReference type="EMBL" id="JBHFEH010000002">
    <property type="protein sequence ID" value="KAL2058605.1"/>
    <property type="molecule type" value="Genomic_DNA"/>
</dbReference>
<accession>A0ABR4BLK6</accession>